<name>M3GZB9_9LEPT</name>
<evidence type="ECO:0000313" key="2">
    <source>
        <dbReference type="EMBL" id="EMF82241.1"/>
    </source>
</evidence>
<sequence length="381" mass="42342">MEVIETDEGFLRAFVTIARTGVFPYLRSGKICKEAKLPEELFSKETLDTIKLKPVADGHPPTSDNRGLIVPENFKKYVIGTLGDSVEVIDNKRIRTIEIVYDSKLIGELKAGEKREVSIGFECYRDETPGVFEGEQYDVVQREISINHLSHVPHGRAGEEVTIHLDSADEIGIQLDEETMSKLGKKTTTQDEDPTQGDPTSPTEEQISKGILKVLGSMFSKLIGGSEEAEPSADDKKNSELQSQIDALKKENEELKKKGASNVQKPDPNAQEQDAALEEQIRNAANERIQLIETGKAVIPEFKADGLSNREIRLKVIETILPSKKVAKDEKDEIVNAVFDAAVEVAGDKFFVNKPDATSVRIDEADIEKLRIARLDMREVK</sequence>
<dbReference type="PIRSF" id="PIRSF029215">
    <property type="entry name" value="UCP029215"/>
    <property type="match status" value="1"/>
</dbReference>
<dbReference type="Pfam" id="PF09979">
    <property type="entry name" value="DUF2213"/>
    <property type="match status" value="1"/>
</dbReference>
<accession>M3GZB9</accession>
<comment type="caution">
    <text evidence="2">The sequence shown here is derived from an EMBL/GenBank/DDBJ whole genome shotgun (WGS) entry which is preliminary data.</text>
</comment>
<evidence type="ECO:0000313" key="3">
    <source>
        <dbReference type="Proteomes" id="UP000011770"/>
    </source>
</evidence>
<dbReference type="InterPro" id="IPR016913">
    <property type="entry name" value="UCP029215"/>
</dbReference>
<dbReference type="EMBL" id="AHOR02000026">
    <property type="protein sequence ID" value="EMF82241.1"/>
    <property type="molecule type" value="Genomic_DNA"/>
</dbReference>
<evidence type="ECO:0000256" key="1">
    <source>
        <dbReference type="SAM" id="MobiDB-lite"/>
    </source>
</evidence>
<proteinExistence type="predicted"/>
<organism evidence="2 3">
    <name type="scientific">Leptospira weilii serovar Topaz str. LT2116</name>
    <dbReference type="NCBI Taxonomy" id="1088540"/>
    <lineage>
        <taxon>Bacteria</taxon>
        <taxon>Pseudomonadati</taxon>
        <taxon>Spirochaetota</taxon>
        <taxon>Spirochaetia</taxon>
        <taxon>Leptospirales</taxon>
        <taxon>Leptospiraceae</taxon>
        <taxon>Leptospira</taxon>
    </lineage>
</organism>
<feature type="region of interest" description="Disordered" evidence="1">
    <location>
        <begin position="254"/>
        <end position="275"/>
    </location>
</feature>
<dbReference type="Proteomes" id="UP000011770">
    <property type="component" value="Unassembled WGS sequence"/>
</dbReference>
<feature type="region of interest" description="Disordered" evidence="1">
    <location>
        <begin position="183"/>
        <end position="206"/>
    </location>
</feature>
<gene>
    <name evidence="2" type="ORF">LEP1GSC188_3390</name>
</gene>
<dbReference type="AlphaFoldDB" id="M3GZB9"/>
<protein>
    <submittedName>
        <fullName evidence="2">PF09979 family protein</fullName>
    </submittedName>
</protein>
<reference evidence="2 3" key="1">
    <citation type="submission" date="2013-01" db="EMBL/GenBank/DDBJ databases">
        <authorList>
            <person name="Harkins D.M."/>
            <person name="Durkin A.S."/>
            <person name="Brinkac L.M."/>
            <person name="Haft D.H."/>
            <person name="Selengut J.D."/>
            <person name="Sanka R."/>
            <person name="DePew J."/>
            <person name="Purushe J."/>
            <person name="Tulsiani S.M."/>
            <person name="Graham G.C."/>
            <person name="Burns M.-A."/>
            <person name="Dohnt M.F."/>
            <person name="Smythe L.D."/>
            <person name="McKay D.B."/>
            <person name="Craig S.B."/>
            <person name="Vinetz J.M."/>
            <person name="Sutton G.G."/>
            <person name="Nierman W.C."/>
            <person name="Fouts D.E."/>
        </authorList>
    </citation>
    <scope>NUCLEOTIDE SEQUENCE [LARGE SCALE GENOMIC DNA]</scope>
    <source>
        <strain evidence="2 3">LT2116</strain>
    </source>
</reference>